<protein>
    <submittedName>
        <fullName evidence="1">Uncharacterized protein</fullName>
    </submittedName>
</protein>
<organism evidence="1">
    <name type="scientific">Proteinivorax tanatarense</name>
    <dbReference type="NCBI Taxonomy" id="1260629"/>
    <lineage>
        <taxon>Bacteria</taxon>
        <taxon>Bacillati</taxon>
        <taxon>Bacillota</taxon>
        <taxon>Clostridia</taxon>
        <taxon>Eubacteriales</taxon>
        <taxon>Proteinivoracaceae</taxon>
        <taxon>Proteinivorax</taxon>
    </lineage>
</organism>
<dbReference type="AlphaFoldDB" id="A0AAU7VM65"/>
<reference evidence="1" key="2">
    <citation type="submission" date="2024-06" db="EMBL/GenBank/DDBJ databases">
        <authorList>
            <person name="Petrova K.O."/>
            <person name="Toshchakov S.V."/>
            <person name="Boltjanskaja Y.V."/>
            <person name="Kevbrin V."/>
        </authorList>
    </citation>
    <scope>NUCLEOTIDE SEQUENCE</scope>
    <source>
        <strain evidence="1">Z-910T</strain>
    </source>
</reference>
<gene>
    <name evidence="1" type="ORF">PRVXT_000306</name>
</gene>
<proteinExistence type="predicted"/>
<evidence type="ECO:0000313" key="1">
    <source>
        <dbReference type="EMBL" id="XBX75199.1"/>
    </source>
</evidence>
<reference evidence="1" key="1">
    <citation type="journal article" date="2013" name="Extremophiles">
        <title>Proteinivorax tanatarense gen. nov., sp. nov., an anaerobic, haloalkaliphilic, proteolytic bacterium isolated from a decaying algal bloom, and proposal of Proteinivoraceae fam. nov.</title>
        <authorList>
            <person name="Kevbrin V."/>
            <person name="Boltyanskaya Y."/>
            <person name="Zhilina T."/>
            <person name="Kolganova T."/>
            <person name="Lavrentjeva E."/>
            <person name="Kuznetsov B."/>
        </authorList>
    </citation>
    <scope>NUCLEOTIDE SEQUENCE</scope>
    <source>
        <strain evidence="1">Z-910T</strain>
    </source>
</reference>
<sequence>MLKRSFIIGFVLVLIFSFTAFAAIELVDDETMERITGILQEEFGEEVVLGMPGS</sequence>
<name>A0AAU7VM65_9FIRM</name>
<dbReference type="RefSeq" id="WP_350343944.1">
    <property type="nucleotide sequence ID" value="NZ_CP158367.1"/>
</dbReference>
<dbReference type="EMBL" id="CP158367">
    <property type="protein sequence ID" value="XBX75199.1"/>
    <property type="molecule type" value="Genomic_DNA"/>
</dbReference>
<accession>A0AAU7VM65</accession>